<dbReference type="Pfam" id="PF04679">
    <property type="entry name" value="DNA_ligase_A_C"/>
    <property type="match status" value="1"/>
</dbReference>
<keyword evidence="10" id="KW-0378">Hydrolase</keyword>
<dbReference type="Gene3D" id="3.30.1490.70">
    <property type="match status" value="1"/>
</dbReference>
<protein>
    <recommendedName>
        <fullName evidence="2">DNA ligase (ATP)</fullName>
        <ecNumber evidence="2">6.5.1.1</ecNumber>
    </recommendedName>
    <alternativeName>
        <fullName evidence="19">NHEJ DNA polymerase</fullName>
    </alternativeName>
</protein>
<dbReference type="InterPro" id="IPR014145">
    <property type="entry name" value="LigD_pol_dom"/>
</dbReference>
<comment type="similarity">
    <text evidence="21">In the C-terminal section; belongs to the ATP-dependent DNA ligase family.</text>
</comment>
<dbReference type="InterPro" id="IPR014146">
    <property type="entry name" value="LigD_ligase_dom"/>
</dbReference>
<dbReference type="PROSITE" id="PS00333">
    <property type="entry name" value="DNA_LIGASE_A2"/>
    <property type="match status" value="1"/>
</dbReference>
<keyword evidence="18" id="KW-0511">Multifunctional enzyme</keyword>
<keyword evidence="16" id="KW-0234">DNA repair</keyword>
<name>A0A917S4W3_9ACTN</name>
<feature type="region of interest" description="Disordered" evidence="23">
    <location>
        <begin position="295"/>
        <end position="339"/>
    </location>
</feature>
<reference evidence="25" key="1">
    <citation type="journal article" date="2014" name="Int. J. Syst. Evol. Microbiol.">
        <title>Complete genome sequence of Corynebacterium casei LMG S-19264T (=DSM 44701T), isolated from a smear-ripened cheese.</title>
        <authorList>
            <consortium name="US DOE Joint Genome Institute (JGI-PGF)"/>
            <person name="Walter F."/>
            <person name="Albersmeier A."/>
            <person name="Kalinowski J."/>
            <person name="Ruckert C."/>
        </authorList>
    </citation>
    <scope>NUCLEOTIDE SEQUENCE</scope>
    <source>
        <strain evidence="25">CGMCC 4.7306</strain>
    </source>
</reference>
<dbReference type="PROSITE" id="PS50160">
    <property type="entry name" value="DNA_LIGASE_A3"/>
    <property type="match status" value="1"/>
</dbReference>
<dbReference type="PANTHER" id="PTHR42705:SF2">
    <property type="entry name" value="BIFUNCTIONAL NON-HOMOLOGOUS END JOINING PROTEIN LIGD"/>
    <property type="match status" value="1"/>
</dbReference>
<keyword evidence="5" id="KW-0548">Nucleotidyltransferase</keyword>
<evidence type="ECO:0000256" key="9">
    <source>
        <dbReference type="ARBA" id="ARBA00022763"/>
    </source>
</evidence>
<dbReference type="PANTHER" id="PTHR42705">
    <property type="entry name" value="BIFUNCTIONAL NON-HOMOLOGOUS END JOINING PROTEIN LIGD"/>
    <property type="match status" value="1"/>
</dbReference>
<evidence type="ECO:0000256" key="5">
    <source>
        <dbReference type="ARBA" id="ARBA00022695"/>
    </source>
</evidence>
<evidence type="ECO:0000256" key="22">
    <source>
        <dbReference type="ARBA" id="ARBA00049990"/>
    </source>
</evidence>
<organism evidence="25 26">
    <name type="scientific">Microlunatus endophyticus</name>
    <dbReference type="NCBI Taxonomy" id="1716077"/>
    <lineage>
        <taxon>Bacteria</taxon>
        <taxon>Bacillati</taxon>
        <taxon>Actinomycetota</taxon>
        <taxon>Actinomycetes</taxon>
        <taxon>Propionibacteriales</taxon>
        <taxon>Propionibacteriaceae</taxon>
        <taxon>Microlunatus</taxon>
    </lineage>
</organism>
<dbReference type="Pfam" id="PF13298">
    <property type="entry name" value="LigD_N"/>
    <property type="match status" value="1"/>
</dbReference>
<dbReference type="Gene3D" id="2.40.50.140">
    <property type="entry name" value="Nucleic acid-binding proteins"/>
    <property type="match status" value="1"/>
</dbReference>
<dbReference type="GO" id="GO:0003910">
    <property type="term" value="F:DNA ligase (ATP) activity"/>
    <property type="evidence" value="ECO:0007669"/>
    <property type="project" value="UniProtKB-EC"/>
</dbReference>
<keyword evidence="14" id="KW-0238">DNA-binding</keyword>
<evidence type="ECO:0000256" key="21">
    <source>
        <dbReference type="ARBA" id="ARBA00049981"/>
    </source>
</evidence>
<dbReference type="CDD" id="cd07906">
    <property type="entry name" value="Adenylation_DNA_ligase_LigD_LigC"/>
    <property type="match status" value="1"/>
</dbReference>
<feature type="domain" description="ATP-dependent DNA ligase family profile" evidence="24">
    <location>
        <begin position="618"/>
        <end position="737"/>
    </location>
</feature>
<dbReference type="InterPro" id="IPR033649">
    <property type="entry name" value="MtLigD_Pol-like"/>
</dbReference>
<evidence type="ECO:0000256" key="6">
    <source>
        <dbReference type="ARBA" id="ARBA00022722"/>
    </source>
</evidence>
<dbReference type="NCBIfam" id="TIGR02779">
    <property type="entry name" value="NHEJ_ligase_lig"/>
    <property type="match status" value="1"/>
</dbReference>
<dbReference type="Gene3D" id="3.30.470.30">
    <property type="entry name" value="DNA ligase/mRNA capping enzyme"/>
    <property type="match status" value="1"/>
</dbReference>
<keyword evidence="26" id="KW-1185">Reference proteome</keyword>
<evidence type="ECO:0000259" key="24">
    <source>
        <dbReference type="PROSITE" id="PS50160"/>
    </source>
</evidence>
<dbReference type="InterPro" id="IPR012310">
    <property type="entry name" value="DNA_ligase_ATP-dep_cent"/>
</dbReference>
<dbReference type="InterPro" id="IPR012340">
    <property type="entry name" value="NA-bd_OB-fold"/>
</dbReference>
<evidence type="ECO:0000256" key="17">
    <source>
        <dbReference type="ARBA" id="ARBA00023211"/>
    </source>
</evidence>
<dbReference type="SUPFAM" id="SSF56091">
    <property type="entry name" value="DNA ligase/mRNA capping enzyme, catalytic domain"/>
    <property type="match status" value="1"/>
</dbReference>
<dbReference type="GO" id="GO:0004527">
    <property type="term" value="F:exonuclease activity"/>
    <property type="evidence" value="ECO:0007669"/>
    <property type="project" value="UniProtKB-KW"/>
</dbReference>
<evidence type="ECO:0000256" key="4">
    <source>
        <dbReference type="ARBA" id="ARBA00022679"/>
    </source>
</evidence>
<dbReference type="AlphaFoldDB" id="A0A917S4W3"/>
<evidence type="ECO:0000256" key="7">
    <source>
        <dbReference type="ARBA" id="ARBA00022723"/>
    </source>
</evidence>
<evidence type="ECO:0000256" key="13">
    <source>
        <dbReference type="ARBA" id="ARBA00022932"/>
    </source>
</evidence>
<feature type="compositionally biased region" description="Pro residues" evidence="23">
    <location>
        <begin position="322"/>
        <end position="333"/>
    </location>
</feature>
<feature type="compositionally biased region" description="Basic and acidic residues" evidence="23">
    <location>
        <begin position="309"/>
        <end position="321"/>
    </location>
</feature>
<comment type="caution">
    <text evidence="25">The sequence shown here is derived from an EMBL/GenBank/DDBJ whole genome shotgun (WGS) entry which is preliminary data.</text>
</comment>
<evidence type="ECO:0000256" key="14">
    <source>
        <dbReference type="ARBA" id="ARBA00023125"/>
    </source>
</evidence>
<dbReference type="CDD" id="cd07971">
    <property type="entry name" value="OBF_DNA_ligase_LigD"/>
    <property type="match status" value="1"/>
</dbReference>
<dbReference type="GO" id="GO:0003887">
    <property type="term" value="F:DNA-directed DNA polymerase activity"/>
    <property type="evidence" value="ECO:0007669"/>
    <property type="project" value="UniProtKB-KW"/>
</dbReference>
<keyword evidence="7" id="KW-0479">Metal-binding</keyword>
<evidence type="ECO:0000313" key="25">
    <source>
        <dbReference type="EMBL" id="GGL54756.1"/>
    </source>
</evidence>
<evidence type="ECO:0000256" key="18">
    <source>
        <dbReference type="ARBA" id="ARBA00023268"/>
    </source>
</evidence>
<comment type="catalytic activity">
    <reaction evidence="20">
        <text>ATP + (deoxyribonucleotide)n-3'-hydroxyl + 5'-phospho-(deoxyribonucleotide)m = (deoxyribonucleotide)n+m + AMP + diphosphate.</text>
        <dbReference type="EC" id="6.5.1.1"/>
    </reaction>
</comment>
<evidence type="ECO:0000256" key="16">
    <source>
        <dbReference type="ARBA" id="ARBA00023204"/>
    </source>
</evidence>
<proteinExistence type="inferred from homology"/>
<comment type="similarity">
    <text evidence="22">In the N-terminal section; belongs to the LigD polymerase family.</text>
</comment>
<evidence type="ECO:0000256" key="11">
    <source>
        <dbReference type="ARBA" id="ARBA00022839"/>
    </source>
</evidence>
<evidence type="ECO:0000256" key="3">
    <source>
        <dbReference type="ARBA" id="ARBA00022598"/>
    </source>
</evidence>
<evidence type="ECO:0000256" key="12">
    <source>
        <dbReference type="ARBA" id="ARBA00022840"/>
    </source>
</evidence>
<evidence type="ECO:0000256" key="15">
    <source>
        <dbReference type="ARBA" id="ARBA00023172"/>
    </source>
</evidence>
<dbReference type="Proteomes" id="UP000613840">
    <property type="component" value="Unassembled WGS sequence"/>
</dbReference>
<dbReference type="GO" id="GO:0003677">
    <property type="term" value="F:DNA binding"/>
    <property type="evidence" value="ECO:0007669"/>
    <property type="project" value="UniProtKB-KW"/>
</dbReference>
<dbReference type="InterPro" id="IPR014144">
    <property type="entry name" value="LigD_PE_domain"/>
</dbReference>
<comment type="cofactor">
    <cofactor evidence="1">
        <name>Mn(2+)</name>
        <dbReference type="ChEBI" id="CHEBI:29035"/>
    </cofactor>
</comment>
<dbReference type="RefSeq" id="WP_188894195.1">
    <property type="nucleotide sequence ID" value="NZ_BMMZ01000002.1"/>
</dbReference>
<dbReference type="SUPFAM" id="SSF50249">
    <property type="entry name" value="Nucleic acid-binding proteins"/>
    <property type="match status" value="1"/>
</dbReference>
<accession>A0A917S4W3</accession>
<evidence type="ECO:0000256" key="23">
    <source>
        <dbReference type="SAM" id="MobiDB-lite"/>
    </source>
</evidence>
<keyword evidence="13" id="KW-0239">DNA-directed DNA polymerase</keyword>
<evidence type="ECO:0000256" key="10">
    <source>
        <dbReference type="ARBA" id="ARBA00022801"/>
    </source>
</evidence>
<dbReference type="Pfam" id="PF21686">
    <property type="entry name" value="LigD_Prim-Pol"/>
    <property type="match status" value="1"/>
</dbReference>
<dbReference type="InterPro" id="IPR016059">
    <property type="entry name" value="DNA_ligase_ATP-dep_CS"/>
</dbReference>
<keyword evidence="17" id="KW-0464">Manganese</keyword>
<keyword evidence="3 25" id="KW-0436">Ligase</keyword>
<keyword evidence="4" id="KW-0808">Transferase</keyword>
<reference evidence="25" key="2">
    <citation type="submission" date="2020-09" db="EMBL/GenBank/DDBJ databases">
        <authorList>
            <person name="Sun Q."/>
            <person name="Zhou Y."/>
        </authorList>
    </citation>
    <scope>NUCLEOTIDE SEQUENCE</scope>
    <source>
        <strain evidence="25">CGMCC 4.7306</strain>
    </source>
</reference>
<evidence type="ECO:0000256" key="20">
    <source>
        <dbReference type="ARBA" id="ARBA00034003"/>
    </source>
</evidence>
<keyword evidence="6" id="KW-0540">Nuclease</keyword>
<feature type="compositionally biased region" description="Low complexity" evidence="23">
    <location>
        <begin position="295"/>
        <end position="307"/>
    </location>
</feature>
<evidence type="ECO:0000256" key="19">
    <source>
        <dbReference type="ARBA" id="ARBA00029943"/>
    </source>
</evidence>
<evidence type="ECO:0000256" key="1">
    <source>
        <dbReference type="ARBA" id="ARBA00001936"/>
    </source>
</evidence>
<dbReference type="EC" id="6.5.1.1" evidence="2"/>
<evidence type="ECO:0000256" key="2">
    <source>
        <dbReference type="ARBA" id="ARBA00012727"/>
    </source>
</evidence>
<dbReference type="GO" id="GO:0005524">
    <property type="term" value="F:ATP binding"/>
    <property type="evidence" value="ECO:0007669"/>
    <property type="project" value="UniProtKB-KW"/>
</dbReference>
<dbReference type="CDD" id="cd04863">
    <property type="entry name" value="MtLigD_Pol_like"/>
    <property type="match status" value="1"/>
</dbReference>
<dbReference type="NCBIfam" id="NF007210">
    <property type="entry name" value="PRK09632.1"/>
    <property type="match status" value="1"/>
</dbReference>
<gene>
    <name evidence="25" type="ORF">GCM10011575_11410</name>
</gene>
<keyword evidence="8" id="KW-0547">Nucleotide-binding</keyword>
<keyword evidence="9" id="KW-0227">DNA damage</keyword>
<evidence type="ECO:0000313" key="26">
    <source>
        <dbReference type="Proteomes" id="UP000613840"/>
    </source>
</evidence>
<dbReference type="NCBIfam" id="TIGR02778">
    <property type="entry name" value="ligD_pol"/>
    <property type="match status" value="1"/>
</dbReference>
<dbReference type="InterPro" id="IPR012309">
    <property type="entry name" value="DNA_ligase_ATP-dep_C"/>
</dbReference>
<dbReference type="InterPro" id="IPR052171">
    <property type="entry name" value="NHEJ_LigD"/>
</dbReference>
<dbReference type="Gene3D" id="3.90.920.10">
    <property type="entry name" value="DNA primase, PRIM domain"/>
    <property type="match status" value="1"/>
</dbReference>
<dbReference type="Pfam" id="PF01068">
    <property type="entry name" value="DNA_ligase_A_M"/>
    <property type="match status" value="1"/>
</dbReference>
<dbReference type="GO" id="GO:0006310">
    <property type="term" value="P:DNA recombination"/>
    <property type="evidence" value="ECO:0007669"/>
    <property type="project" value="UniProtKB-KW"/>
</dbReference>
<keyword evidence="11" id="KW-0269">Exonuclease</keyword>
<keyword evidence="15" id="KW-0233">DNA recombination</keyword>
<keyword evidence="12" id="KW-0067">ATP-binding</keyword>
<dbReference type="NCBIfam" id="TIGR02777">
    <property type="entry name" value="LigD_PE_dom"/>
    <property type="match status" value="1"/>
</dbReference>
<sequence length="833" mass="92377">MTPAAEQSQTVSVSGRLLKISNLDKVLYPQTGTTKGEVIAYYSAIAPYMVPHLSGRPVTRKRWVHGVGTESDPGSVFFQKNLPPAGVPDWVPRRQIEHRGGTNDYPVVEEPATLVWLAQLAALEIHVPQWRFDSDGTPLNPDRLVLDLDPGPGVGLPECSQVALWAREILEDIGLELFPVTSGSKGIHLYAHLDGSYTSADASKIAKELAETLQREHPDLVVAEMAKAQRTGKVFIDWSQNNGNKTTISPYSLRGRMRPMVAVPRTWDELDEDLEHLDLDQALRRVEDFGDLLWPLAPGGPSSPAAPDRLSRYRSMRDPQKTPEPVPTTPPTPRSDGAPTFVIQEHHARRLHYDFRLEHDGVLVSWAVPKGVPVDTRTNHLAVQTEDHPIEYGSFSGVIPHAEYGGGEVIIFDSGTYELEKWRDGREVIAILNGTKPGGVGSGCKIALIHTGGRGGQPENHWLMHLMAGSPAEPKPATDEELRALHEQAERDESMVWHSDRKDDQIAQEPDFPPEIKPMLASTTDSIDFTDPAEWAYEMKWDGVRAICYLAAGRAKIMSRRGLDVTANYPEIADALPGIDVQDAILDGEIVALDENGRPSFSRLQNRINLSSPADVARARRQTAVQLVVFDVPYLNGKSLVKHSYDDRRAELEKLITGGRIQLPPSFEGDLEAAEIASKSLGMEGLVAKRRGSTYQPGSRARTWIKIKNFRTQEVVIGAWRPGNGRRATTVGSVLVGIPIDGDHHRLRYIGRVGSGFSDAELERITELFASMEQPEPTLVDVPRLDARDAHWIEPELVGEVTYAEWTDDGRMRFPVWRGFRPDKSPEDVVVED</sequence>
<evidence type="ECO:0000256" key="8">
    <source>
        <dbReference type="ARBA" id="ARBA00022741"/>
    </source>
</evidence>
<dbReference type="GO" id="GO:0046872">
    <property type="term" value="F:metal ion binding"/>
    <property type="evidence" value="ECO:0007669"/>
    <property type="project" value="UniProtKB-KW"/>
</dbReference>
<dbReference type="GO" id="GO:0006281">
    <property type="term" value="P:DNA repair"/>
    <property type="evidence" value="ECO:0007669"/>
    <property type="project" value="UniProtKB-KW"/>
</dbReference>
<dbReference type="EMBL" id="BMMZ01000002">
    <property type="protein sequence ID" value="GGL54756.1"/>
    <property type="molecule type" value="Genomic_DNA"/>
</dbReference>